<accession>A0A7S3W2T7</accession>
<name>A0A7S3W2T7_EMIHU</name>
<reference evidence="1" key="1">
    <citation type="submission" date="2021-01" db="EMBL/GenBank/DDBJ databases">
        <authorList>
            <person name="Corre E."/>
            <person name="Pelletier E."/>
            <person name="Niang G."/>
            <person name="Scheremetjew M."/>
            <person name="Finn R."/>
            <person name="Kale V."/>
            <person name="Holt S."/>
            <person name="Cochrane G."/>
            <person name="Meng A."/>
            <person name="Brown T."/>
            <person name="Cohen L."/>
        </authorList>
    </citation>
    <scope>NUCLEOTIDE SEQUENCE</scope>
    <source>
        <strain evidence="1">379</strain>
    </source>
</reference>
<gene>
    <name evidence="1" type="ORF">EHUX00137_LOCUS7299</name>
</gene>
<proteinExistence type="predicted"/>
<organism evidence="1">
    <name type="scientific">Emiliania huxleyi</name>
    <name type="common">Coccolithophore</name>
    <name type="synonym">Pontosphaera huxleyi</name>
    <dbReference type="NCBI Taxonomy" id="2903"/>
    <lineage>
        <taxon>Eukaryota</taxon>
        <taxon>Haptista</taxon>
        <taxon>Haptophyta</taxon>
        <taxon>Prymnesiophyceae</taxon>
        <taxon>Isochrysidales</taxon>
        <taxon>Noelaerhabdaceae</taxon>
        <taxon>Emiliania</taxon>
    </lineage>
</organism>
<sequence>MPLHAVLPLHLRPRLPPNLPSPRSLPPEPGRSDLAAHLQLFSQALESDPGCIVAWDLAIWNEAADAQWEAAAALAHVAVAVNYTSATLWQQWQRLEGLRENTEAQLRLRALASAAGVRTLTEGASTADSHVPG</sequence>
<evidence type="ECO:0000313" key="1">
    <source>
        <dbReference type="EMBL" id="CAE0533839.1"/>
    </source>
</evidence>
<protein>
    <submittedName>
        <fullName evidence="1">Uncharacterized protein</fullName>
    </submittedName>
</protein>
<dbReference type="AlphaFoldDB" id="A0A7S3W2T7"/>
<dbReference type="EMBL" id="HBIR01010281">
    <property type="protein sequence ID" value="CAE0533839.1"/>
    <property type="molecule type" value="Transcribed_RNA"/>
</dbReference>